<dbReference type="GO" id="GO:0016616">
    <property type="term" value="F:oxidoreductase activity, acting on the CH-OH group of donors, NAD or NADP as acceptor"/>
    <property type="evidence" value="ECO:0007669"/>
    <property type="project" value="InterPro"/>
</dbReference>
<name>A0A6A6RPH6_9PLEO</name>
<dbReference type="InterPro" id="IPR002225">
    <property type="entry name" value="3Beta_OHSteriod_DH/Estase"/>
</dbReference>
<dbReference type="InterPro" id="IPR036291">
    <property type="entry name" value="NAD(P)-bd_dom_sf"/>
</dbReference>
<dbReference type="Gene3D" id="3.40.50.720">
    <property type="entry name" value="NAD(P)-binding Rossmann-like Domain"/>
    <property type="match status" value="1"/>
</dbReference>
<dbReference type="Pfam" id="PF01073">
    <property type="entry name" value="3Beta_HSD"/>
    <property type="match status" value="1"/>
</dbReference>
<dbReference type="AlphaFoldDB" id="A0A6A6RPH6"/>
<protein>
    <submittedName>
        <fullName evidence="5">NAD(P)-binding protein</fullName>
    </submittedName>
</protein>
<evidence type="ECO:0000256" key="1">
    <source>
        <dbReference type="ARBA" id="ARBA00009219"/>
    </source>
</evidence>
<keyword evidence="3" id="KW-0472">Membrane</keyword>
<dbReference type="InterPro" id="IPR050177">
    <property type="entry name" value="Lipid_A_modif_metabolic_enz"/>
</dbReference>
<dbReference type="Proteomes" id="UP000799753">
    <property type="component" value="Unassembled WGS sequence"/>
</dbReference>
<gene>
    <name evidence="5" type="ORF">P280DRAFT_473475</name>
</gene>
<dbReference type="GO" id="GO:0006694">
    <property type="term" value="P:steroid biosynthetic process"/>
    <property type="evidence" value="ECO:0007669"/>
    <property type="project" value="InterPro"/>
</dbReference>
<feature type="transmembrane region" description="Helical" evidence="3">
    <location>
        <begin position="171"/>
        <end position="193"/>
    </location>
</feature>
<evidence type="ECO:0000256" key="3">
    <source>
        <dbReference type="SAM" id="Phobius"/>
    </source>
</evidence>
<evidence type="ECO:0000313" key="5">
    <source>
        <dbReference type="EMBL" id="KAF2636078.1"/>
    </source>
</evidence>
<evidence type="ECO:0000259" key="4">
    <source>
        <dbReference type="Pfam" id="PF01073"/>
    </source>
</evidence>
<sequence>MKPDYNSRPLREEQVVLHSLHSGPNAYSRTKAAVDALVIDNNTPEALSNTSRDFRDQLLTCSLRVTGLYGPRDRLTIGEMLSLVNTPKTRYQIGPNKLVHDWIHVENCARAHVLAAKALVSPGDERVDGEAFFISDGKPLKFWDFARKVWEEGGDTNWAASGPHKVVQIPFWVVLFAVGVLEWTFWIFTVGLVRPKSSRMTFEYMKTGCWLDIGKAKRILGYEPLFDTEQGLKQTIGWFMENEGWDKNS</sequence>
<dbReference type="OrthoDB" id="10058185at2759"/>
<accession>A0A6A6RPH6</accession>
<evidence type="ECO:0000313" key="6">
    <source>
        <dbReference type="Proteomes" id="UP000799753"/>
    </source>
</evidence>
<reference evidence="5" key="1">
    <citation type="journal article" date="2020" name="Stud. Mycol.">
        <title>101 Dothideomycetes genomes: a test case for predicting lifestyles and emergence of pathogens.</title>
        <authorList>
            <person name="Haridas S."/>
            <person name="Albert R."/>
            <person name="Binder M."/>
            <person name="Bloem J."/>
            <person name="Labutti K."/>
            <person name="Salamov A."/>
            <person name="Andreopoulos B."/>
            <person name="Baker S."/>
            <person name="Barry K."/>
            <person name="Bills G."/>
            <person name="Bluhm B."/>
            <person name="Cannon C."/>
            <person name="Castanera R."/>
            <person name="Culley D."/>
            <person name="Daum C."/>
            <person name="Ezra D."/>
            <person name="Gonzalez J."/>
            <person name="Henrissat B."/>
            <person name="Kuo A."/>
            <person name="Liang C."/>
            <person name="Lipzen A."/>
            <person name="Lutzoni F."/>
            <person name="Magnuson J."/>
            <person name="Mondo S."/>
            <person name="Nolan M."/>
            <person name="Ohm R."/>
            <person name="Pangilinan J."/>
            <person name="Park H.-J."/>
            <person name="Ramirez L."/>
            <person name="Alfaro M."/>
            <person name="Sun H."/>
            <person name="Tritt A."/>
            <person name="Yoshinaga Y."/>
            <person name="Zwiers L.-H."/>
            <person name="Turgeon B."/>
            <person name="Goodwin S."/>
            <person name="Spatafora J."/>
            <person name="Crous P."/>
            <person name="Grigoriev I."/>
        </authorList>
    </citation>
    <scope>NUCLEOTIDE SEQUENCE</scope>
    <source>
        <strain evidence="5">CBS 473.64</strain>
    </source>
</reference>
<dbReference type="PANTHER" id="PTHR43245">
    <property type="entry name" value="BIFUNCTIONAL POLYMYXIN RESISTANCE PROTEIN ARNA"/>
    <property type="match status" value="1"/>
</dbReference>
<keyword evidence="3" id="KW-1133">Transmembrane helix</keyword>
<dbReference type="PANTHER" id="PTHR43245:SF51">
    <property type="entry name" value="SHORT CHAIN DEHYDROGENASE_REDUCTASE FAMILY 42E, MEMBER 2"/>
    <property type="match status" value="1"/>
</dbReference>
<dbReference type="SUPFAM" id="SSF51735">
    <property type="entry name" value="NAD(P)-binding Rossmann-fold domains"/>
    <property type="match status" value="1"/>
</dbReference>
<evidence type="ECO:0000256" key="2">
    <source>
        <dbReference type="ARBA" id="ARBA00023002"/>
    </source>
</evidence>
<dbReference type="EMBL" id="MU006801">
    <property type="protein sequence ID" value="KAF2636078.1"/>
    <property type="molecule type" value="Genomic_DNA"/>
</dbReference>
<keyword evidence="3" id="KW-0812">Transmembrane</keyword>
<keyword evidence="2" id="KW-0560">Oxidoreductase</keyword>
<comment type="similarity">
    <text evidence="1">Belongs to the 3-beta-HSD family.</text>
</comment>
<proteinExistence type="inferred from homology"/>
<organism evidence="5 6">
    <name type="scientific">Massarina eburnea CBS 473.64</name>
    <dbReference type="NCBI Taxonomy" id="1395130"/>
    <lineage>
        <taxon>Eukaryota</taxon>
        <taxon>Fungi</taxon>
        <taxon>Dikarya</taxon>
        <taxon>Ascomycota</taxon>
        <taxon>Pezizomycotina</taxon>
        <taxon>Dothideomycetes</taxon>
        <taxon>Pleosporomycetidae</taxon>
        <taxon>Pleosporales</taxon>
        <taxon>Massarineae</taxon>
        <taxon>Massarinaceae</taxon>
        <taxon>Massarina</taxon>
    </lineage>
</organism>
<keyword evidence="6" id="KW-1185">Reference proteome</keyword>
<feature type="domain" description="3-beta hydroxysteroid dehydrogenase/isomerase" evidence="4">
    <location>
        <begin position="16"/>
        <end position="154"/>
    </location>
</feature>